<dbReference type="EMBL" id="JAHUTJ010024687">
    <property type="protein sequence ID" value="MED6273008.1"/>
    <property type="molecule type" value="Genomic_DNA"/>
</dbReference>
<protein>
    <submittedName>
        <fullName evidence="1">Uncharacterized protein</fullName>
    </submittedName>
</protein>
<evidence type="ECO:0000313" key="2">
    <source>
        <dbReference type="Proteomes" id="UP001352852"/>
    </source>
</evidence>
<comment type="caution">
    <text evidence="1">The sequence shown here is derived from an EMBL/GenBank/DDBJ whole genome shotgun (WGS) entry which is preliminary data.</text>
</comment>
<accession>A0ABU7DD17</accession>
<evidence type="ECO:0000313" key="1">
    <source>
        <dbReference type="EMBL" id="MED6273008.1"/>
    </source>
</evidence>
<organism evidence="1 2">
    <name type="scientific">Characodon lateralis</name>
    <dbReference type="NCBI Taxonomy" id="208331"/>
    <lineage>
        <taxon>Eukaryota</taxon>
        <taxon>Metazoa</taxon>
        <taxon>Chordata</taxon>
        <taxon>Craniata</taxon>
        <taxon>Vertebrata</taxon>
        <taxon>Euteleostomi</taxon>
        <taxon>Actinopterygii</taxon>
        <taxon>Neopterygii</taxon>
        <taxon>Teleostei</taxon>
        <taxon>Neoteleostei</taxon>
        <taxon>Acanthomorphata</taxon>
        <taxon>Ovalentaria</taxon>
        <taxon>Atherinomorphae</taxon>
        <taxon>Cyprinodontiformes</taxon>
        <taxon>Goodeidae</taxon>
        <taxon>Characodon</taxon>
    </lineage>
</organism>
<name>A0ABU7DD17_9TELE</name>
<gene>
    <name evidence="1" type="ORF">CHARACLAT_002383</name>
</gene>
<proteinExistence type="predicted"/>
<sequence>MIASISGNYYPVGPAGIAIFFMREVLVSCSFSADNSYFEKPALEVHLRLPLRNTNILRRFFHSLQRA</sequence>
<reference evidence="1 2" key="1">
    <citation type="submission" date="2021-06" db="EMBL/GenBank/DDBJ databases">
        <authorList>
            <person name="Palmer J.M."/>
        </authorList>
    </citation>
    <scope>NUCLEOTIDE SEQUENCE [LARGE SCALE GENOMIC DNA]</scope>
    <source>
        <strain evidence="1 2">CL_MEX2019</strain>
        <tissue evidence="1">Muscle</tissue>
    </source>
</reference>
<keyword evidence="2" id="KW-1185">Reference proteome</keyword>
<dbReference type="Proteomes" id="UP001352852">
    <property type="component" value="Unassembled WGS sequence"/>
</dbReference>